<dbReference type="Pfam" id="PF00989">
    <property type="entry name" value="PAS"/>
    <property type="match status" value="1"/>
</dbReference>
<dbReference type="Proteomes" id="UP001321047">
    <property type="component" value="Unassembled WGS sequence"/>
</dbReference>
<dbReference type="GO" id="GO:0006355">
    <property type="term" value="P:regulation of DNA-templated transcription"/>
    <property type="evidence" value="ECO:0007669"/>
    <property type="project" value="InterPro"/>
</dbReference>
<dbReference type="InterPro" id="IPR003661">
    <property type="entry name" value="HisK_dim/P_dom"/>
</dbReference>
<evidence type="ECO:0000256" key="5">
    <source>
        <dbReference type="ARBA" id="ARBA00023012"/>
    </source>
</evidence>
<evidence type="ECO:0000259" key="7">
    <source>
        <dbReference type="PROSITE" id="PS50109"/>
    </source>
</evidence>
<dbReference type="GO" id="GO:0000155">
    <property type="term" value="F:phosphorelay sensor kinase activity"/>
    <property type="evidence" value="ECO:0007669"/>
    <property type="project" value="InterPro"/>
</dbReference>
<dbReference type="SMART" id="SM00387">
    <property type="entry name" value="HATPase_c"/>
    <property type="match status" value="1"/>
</dbReference>
<keyword evidence="4" id="KW-0418">Kinase</keyword>
<reference evidence="10 11" key="1">
    <citation type="submission" date="2022-09" db="EMBL/GenBank/DDBJ databases">
        <title>Enrichment on poylsaccharides allowed isolation of novel metabolic and taxonomic groups of Haloarchaea.</title>
        <authorList>
            <person name="Sorokin D.Y."/>
            <person name="Elcheninov A.G."/>
            <person name="Khizhniak T.V."/>
            <person name="Kolganova T.V."/>
            <person name="Kublanov I.V."/>
        </authorList>
    </citation>
    <scope>NUCLEOTIDE SEQUENCE [LARGE SCALE GENOMIC DNA]</scope>
    <source>
        <strain evidence="10 11">AArc-curdl1</strain>
    </source>
</reference>
<gene>
    <name evidence="10" type="ORF">OB919_06870</name>
</gene>
<dbReference type="InterPro" id="IPR036097">
    <property type="entry name" value="HisK_dim/P_sf"/>
</dbReference>
<evidence type="ECO:0000256" key="2">
    <source>
        <dbReference type="ARBA" id="ARBA00012438"/>
    </source>
</evidence>
<dbReference type="EC" id="2.7.13.3" evidence="2"/>
<dbReference type="SMART" id="SM00086">
    <property type="entry name" value="PAC"/>
    <property type="match status" value="2"/>
</dbReference>
<dbReference type="Pfam" id="PF00512">
    <property type="entry name" value="HisKA"/>
    <property type="match status" value="1"/>
</dbReference>
<dbReference type="Pfam" id="PF08448">
    <property type="entry name" value="PAS_4"/>
    <property type="match status" value="1"/>
</dbReference>
<dbReference type="SUPFAM" id="SSF55785">
    <property type="entry name" value="PYP-like sensor domain (PAS domain)"/>
    <property type="match status" value="2"/>
</dbReference>
<keyword evidence="3" id="KW-0808">Transferase</keyword>
<dbReference type="PANTHER" id="PTHR43711">
    <property type="entry name" value="TWO-COMPONENT HISTIDINE KINASE"/>
    <property type="match status" value="1"/>
</dbReference>
<comment type="catalytic activity">
    <reaction evidence="1">
        <text>ATP + protein L-histidine = ADP + protein N-phospho-L-histidine.</text>
        <dbReference type="EC" id="2.7.13.3"/>
    </reaction>
</comment>
<dbReference type="PROSITE" id="PS50112">
    <property type="entry name" value="PAS"/>
    <property type="match status" value="2"/>
</dbReference>
<dbReference type="PANTHER" id="PTHR43711:SF1">
    <property type="entry name" value="HISTIDINE KINASE 1"/>
    <property type="match status" value="1"/>
</dbReference>
<dbReference type="EMBL" id="JAOPJZ010000003">
    <property type="protein sequence ID" value="MCU4751703.1"/>
    <property type="molecule type" value="Genomic_DNA"/>
</dbReference>
<evidence type="ECO:0000256" key="1">
    <source>
        <dbReference type="ARBA" id="ARBA00000085"/>
    </source>
</evidence>
<organism evidence="10 11">
    <name type="scientific">Natronosalvus hydrolyticus</name>
    <dbReference type="NCBI Taxonomy" id="2979988"/>
    <lineage>
        <taxon>Archaea</taxon>
        <taxon>Methanobacteriati</taxon>
        <taxon>Methanobacteriota</taxon>
        <taxon>Stenosarchaea group</taxon>
        <taxon>Halobacteria</taxon>
        <taxon>Halobacteriales</taxon>
        <taxon>Natrialbaceae</taxon>
        <taxon>Natronosalvus</taxon>
    </lineage>
</organism>
<proteinExistence type="predicted"/>
<dbReference type="RefSeq" id="WP_342807749.1">
    <property type="nucleotide sequence ID" value="NZ_JAOPJZ010000003.1"/>
</dbReference>
<evidence type="ECO:0000313" key="11">
    <source>
        <dbReference type="Proteomes" id="UP001321047"/>
    </source>
</evidence>
<dbReference type="SUPFAM" id="SSF47384">
    <property type="entry name" value="Homodimeric domain of signal transducing histidine kinase"/>
    <property type="match status" value="1"/>
</dbReference>
<dbReference type="CDD" id="cd00130">
    <property type="entry name" value="PAS"/>
    <property type="match status" value="2"/>
</dbReference>
<evidence type="ECO:0000256" key="6">
    <source>
        <dbReference type="SAM" id="MobiDB-lite"/>
    </source>
</evidence>
<dbReference type="InterPro" id="IPR035965">
    <property type="entry name" value="PAS-like_dom_sf"/>
</dbReference>
<dbReference type="InterPro" id="IPR005467">
    <property type="entry name" value="His_kinase_dom"/>
</dbReference>
<dbReference type="PROSITE" id="PS50113">
    <property type="entry name" value="PAC"/>
    <property type="match status" value="2"/>
</dbReference>
<feature type="region of interest" description="Disordered" evidence="6">
    <location>
        <begin position="125"/>
        <end position="160"/>
    </location>
</feature>
<dbReference type="Gene3D" id="1.10.287.130">
    <property type="match status" value="1"/>
</dbReference>
<dbReference type="NCBIfam" id="TIGR00229">
    <property type="entry name" value="sensory_box"/>
    <property type="match status" value="2"/>
</dbReference>
<dbReference type="InterPro" id="IPR013767">
    <property type="entry name" value="PAS_fold"/>
</dbReference>
<comment type="caution">
    <text evidence="10">The sequence shown here is derived from an EMBL/GenBank/DDBJ whole genome shotgun (WGS) entry which is preliminary data.</text>
</comment>
<feature type="domain" description="PAS" evidence="8">
    <location>
        <begin position="166"/>
        <end position="204"/>
    </location>
</feature>
<dbReference type="InterPro" id="IPR001610">
    <property type="entry name" value="PAC"/>
</dbReference>
<feature type="domain" description="PAC" evidence="9">
    <location>
        <begin position="363"/>
        <end position="415"/>
    </location>
</feature>
<dbReference type="InterPro" id="IPR000014">
    <property type="entry name" value="PAS"/>
</dbReference>
<dbReference type="InterPro" id="IPR050736">
    <property type="entry name" value="Sensor_HK_Regulatory"/>
</dbReference>
<dbReference type="InterPro" id="IPR000700">
    <property type="entry name" value="PAS-assoc_C"/>
</dbReference>
<feature type="domain" description="Histidine kinase" evidence="7">
    <location>
        <begin position="426"/>
        <end position="626"/>
    </location>
</feature>
<accession>A0AAP2Z7K1</accession>
<dbReference type="Pfam" id="PF02518">
    <property type="entry name" value="HATPase_c"/>
    <property type="match status" value="1"/>
</dbReference>
<protein>
    <recommendedName>
        <fullName evidence="2">histidine kinase</fullName>
        <ecNumber evidence="2">2.7.13.3</ecNumber>
    </recommendedName>
</protein>
<dbReference type="InterPro" id="IPR036890">
    <property type="entry name" value="HATPase_C_sf"/>
</dbReference>
<evidence type="ECO:0000259" key="9">
    <source>
        <dbReference type="PROSITE" id="PS50113"/>
    </source>
</evidence>
<dbReference type="InterPro" id="IPR013656">
    <property type="entry name" value="PAS_4"/>
</dbReference>
<feature type="compositionally biased region" description="Low complexity" evidence="6">
    <location>
        <begin position="125"/>
        <end position="139"/>
    </location>
</feature>
<keyword evidence="11" id="KW-1185">Reference proteome</keyword>
<name>A0AAP2Z7K1_9EURY</name>
<evidence type="ECO:0000313" key="10">
    <source>
        <dbReference type="EMBL" id="MCU4751703.1"/>
    </source>
</evidence>
<feature type="domain" description="PAC" evidence="9">
    <location>
        <begin position="234"/>
        <end position="285"/>
    </location>
</feature>
<evidence type="ECO:0000259" key="8">
    <source>
        <dbReference type="PROSITE" id="PS50112"/>
    </source>
</evidence>
<keyword evidence="5" id="KW-0902">Two-component regulatory system</keyword>
<dbReference type="AlphaFoldDB" id="A0AAP2Z7K1"/>
<dbReference type="CDD" id="cd00082">
    <property type="entry name" value="HisKA"/>
    <property type="match status" value="1"/>
</dbReference>
<evidence type="ECO:0000256" key="3">
    <source>
        <dbReference type="ARBA" id="ARBA00022679"/>
    </source>
</evidence>
<sequence length="633" mass="69036">MSTRVVYVSPTHTTQDETILDALESESKRVTTRQVTQLSEIPKSPECIICRAPAVTAASLSELVERFAPTPVIVVLEPDRDTLSLQDVQTVGVADYIRLPDLESDDTRLAHLRHRLGAALERLGLESRSSSPSHGASESATVDTPACESKQYRPDDPGLPLGPTALLERVPAPLFITDSDGVCLFVNDAMCTFTGYDRDIVCGEPVATFVGDGVFERASSAAVDAVFEADREPNPVEFSLETADGTRRVGESMLAPILDDGAIVGTIGVAHDISARKRREQELVQFESILETAPVGMFVLDSEATISWANRAFVDSLAEPADDIVGQPFPKLVERGYFKPEDVTEYVENVRHLLSSGTNEETLSHDVEFHTPDNNLRQYDAHLGLLPLEDGEFQGTVHAFRDVTEQRHSQRELERQNERLEQFASLVSHDLRNPLNVAQGYLELLETDCESGALEELQWSLGRMEALIGDVLELARQGQTVGERTHVPISALATGSWDAVDTGDATLKVTADGTLSVDEGRVRALFENLFRNAIEHGAAEGKTLTITVGQLGSETRGDGFFVEDDGRGFARSPEELFELGATTNPDGTGFGLRIVEQIADAHGWSIHTTASDAGGARFEFYSDYLHAESDALE</sequence>
<dbReference type="Gene3D" id="3.30.565.10">
    <property type="entry name" value="Histidine kinase-like ATPase, C-terminal domain"/>
    <property type="match status" value="1"/>
</dbReference>
<dbReference type="InterPro" id="IPR003594">
    <property type="entry name" value="HATPase_dom"/>
</dbReference>
<dbReference type="SMART" id="SM00091">
    <property type="entry name" value="PAS"/>
    <property type="match status" value="2"/>
</dbReference>
<evidence type="ECO:0000256" key="4">
    <source>
        <dbReference type="ARBA" id="ARBA00022777"/>
    </source>
</evidence>
<dbReference type="SUPFAM" id="SSF55874">
    <property type="entry name" value="ATPase domain of HSP90 chaperone/DNA topoisomerase II/histidine kinase"/>
    <property type="match status" value="1"/>
</dbReference>
<dbReference type="SMART" id="SM00388">
    <property type="entry name" value="HisKA"/>
    <property type="match status" value="1"/>
</dbReference>
<feature type="domain" description="PAS" evidence="8">
    <location>
        <begin position="282"/>
        <end position="357"/>
    </location>
</feature>
<dbReference type="Gene3D" id="3.30.450.20">
    <property type="entry name" value="PAS domain"/>
    <property type="match status" value="2"/>
</dbReference>
<dbReference type="PROSITE" id="PS50109">
    <property type="entry name" value="HIS_KIN"/>
    <property type="match status" value="1"/>
</dbReference>